<reference evidence="3 4" key="1">
    <citation type="submission" date="2025-04" db="UniProtKB">
        <authorList>
            <consortium name="RefSeq"/>
        </authorList>
    </citation>
    <scope>IDENTIFICATION</scope>
</reference>
<keyword evidence="2" id="KW-1185">Reference proteome</keyword>
<name>A0AB40CUE9_DIOCR</name>
<gene>
    <name evidence="3 4 5" type="primary">LOC120280826</name>
</gene>
<dbReference type="RefSeq" id="XP_039143715.1">
    <property type="nucleotide sequence ID" value="XM_039287781.1"/>
</dbReference>
<protein>
    <submittedName>
        <fullName evidence="3 4">Uncharacterized protein LOC120280826</fullName>
    </submittedName>
</protein>
<dbReference type="GeneID" id="120280826"/>
<evidence type="ECO:0000313" key="2">
    <source>
        <dbReference type="Proteomes" id="UP001515500"/>
    </source>
</evidence>
<evidence type="ECO:0000313" key="5">
    <source>
        <dbReference type="RefSeq" id="XP_039143715.1"/>
    </source>
</evidence>
<evidence type="ECO:0000313" key="3">
    <source>
        <dbReference type="RefSeq" id="XP_039143713.1"/>
    </source>
</evidence>
<feature type="compositionally biased region" description="Pro residues" evidence="1">
    <location>
        <begin position="56"/>
        <end position="71"/>
    </location>
</feature>
<sequence>MGCCSSIPIGRCNGKRRREIGMVASASPLHIIHNTHTVRFDKAVRKSVSFNNTPIIVPPPEEPQEASPPPTNHQNHPESPITPSQHVHDNDTILETIDTRPAPNGQGHHHAHGGNLYVSSPLPPAWDEKERRRDYFSREYHYYPTPLREGIYSIATDANRLTTIFSEENPNACSIV</sequence>
<dbReference type="RefSeq" id="XP_039143714.1">
    <property type="nucleotide sequence ID" value="XM_039287780.1"/>
</dbReference>
<feature type="region of interest" description="Disordered" evidence="1">
    <location>
        <begin position="51"/>
        <end position="124"/>
    </location>
</feature>
<evidence type="ECO:0000256" key="1">
    <source>
        <dbReference type="SAM" id="MobiDB-lite"/>
    </source>
</evidence>
<proteinExistence type="predicted"/>
<dbReference type="AlphaFoldDB" id="A0AB40CUE9"/>
<dbReference type="RefSeq" id="XP_039143713.1">
    <property type="nucleotide sequence ID" value="XM_039287779.1"/>
</dbReference>
<accession>A0AB40CUE9</accession>
<organism evidence="2 5">
    <name type="scientific">Dioscorea cayennensis subsp. rotundata</name>
    <name type="common">White Guinea yam</name>
    <name type="synonym">Dioscorea rotundata</name>
    <dbReference type="NCBI Taxonomy" id="55577"/>
    <lineage>
        <taxon>Eukaryota</taxon>
        <taxon>Viridiplantae</taxon>
        <taxon>Streptophyta</taxon>
        <taxon>Embryophyta</taxon>
        <taxon>Tracheophyta</taxon>
        <taxon>Spermatophyta</taxon>
        <taxon>Magnoliopsida</taxon>
        <taxon>Liliopsida</taxon>
        <taxon>Dioscoreales</taxon>
        <taxon>Dioscoreaceae</taxon>
        <taxon>Dioscorea</taxon>
    </lineage>
</organism>
<dbReference type="Proteomes" id="UP001515500">
    <property type="component" value="Chromosome 17"/>
</dbReference>
<evidence type="ECO:0000313" key="4">
    <source>
        <dbReference type="RefSeq" id="XP_039143714.1"/>
    </source>
</evidence>